<dbReference type="AlphaFoldDB" id="A0A7S2BCS4"/>
<dbReference type="SUPFAM" id="SSF48371">
    <property type="entry name" value="ARM repeat"/>
    <property type="match status" value="1"/>
</dbReference>
<gene>
    <name evidence="1" type="ORF">DSPE1174_LOCUS6826</name>
</gene>
<dbReference type="InterPro" id="IPR011989">
    <property type="entry name" value="ARM-like"/>
</dbReference>
<name>A0A7S2BCS4_9STRA</name>
<evidence type="ECO:0000313" key="1">
    <source>
        <dbReference type="EMBL" id="CAD9392262.1"/>
    </source>
</evidence>
<proteinExistence type="predicted"/>
<protein>
    <recommendedName>
        <fullName evidence="2">Armadillo repeat-containing protein 8</fullName>
    </recommendedName>
</protein>
<dbReference type="Gene3D" id="1.25.10.10">
    <property type="entry name" value="Leucine-rich Repeat Variant"/>
    <property type="match status" value="1"/>
</dbReference>
<organism evidence="1">
    <name type="scientific">Octactis speculum</name>
    <dbReference type="NCBI Taxonomy" id="3111310"/>
    <lineage>
        <taxon>Eukaryota</taxon>
        <taxon>Sar</taxon>
        <taxon>Stramenopiles</taxon>
        <taxon>Ochrophyta</taxon>
        <taxon>Dictyochophyceae</taxon>
        <taxon>Dictyochales</taxon>
        <taxon>Dictyochaceae</taxon>
        <taxon>Octactis</taxon>
    </lineage>
</organism>
<dbReference type="InterPro" id="IPR016024">
    <property type="entry name" value="ARM-type_fold"/>
</dbReference>
<accession>A0A7S2BCS4</accession>
<reference evidence="1" key="1">
    <citation type="submission" date="2021-01" db="EMBL/GenBank/DDBJ databases">
        <authorList>
            <person name="Corre E."/>
            <person name="Pelletier E."/>
            <person name="Niang G."/>
            <person name="Scheremetjew M."/>
            <person name="Finn R."/>
            <person name="Kale V."/>
            <person name="Holt S."/>
            <person name="Cochrane G."/>
            <person name="Meng A."/>
            <person name="Brown T."/>
            <person name="Cohen L."/>
        </authorList>
    </citation>
    <scope>NUCLEOTIDE SEQUENCE</scope>
    <source>
        <strain evidence="1">CCMP1381</strain>
    </source>
</reference>
<evidence type="ECO:0008006" key="2">
    <source>
        <dbReference type="Google" id="ProtNLM"/>
    </source>
</evidence>
<sequence>METSNISFPCGISSIIFRITQLNDSRPHIVALCAQALTNLCLNSILRNEVLSSRSLQKMLSTAEKFQHDWTVVLNVSSMLVNISRPGPEESSSRLSLLEGVGSIVIFIRRAATIYESNNAITYRLYLVLRNLAYNRIWREQLLSGGVRELLSMAEKREYSDEVANTIRSTKLILDSDHL</sequence>
<dbReference type="EMBL" id="HBGS01012918">
    <property type="protein sequence ID" value="CAD9392262.1"/>
    <property type="molecule type" value="Transcribed_RNA"/>
</dbReference>